<evidence type="ECO:0000256" key="5">
    <source>
        <dbReference type="ARBA" id="ARBA00022692"/>
    </source>
</evidence>
<dbReference type="RefSeq" id="WP_244644099.1">
    <property type="nucleotide sequence ID" value="NZ_BMCT01000001.1"/>
</dbReference>
<keyword evidence="3" id="KW-1003">Cell membrane</keyword>
<evidence type="ECO:0000256" key="1">
    <source>
        <dbReference type="ARBA" id="ARBA00004651"/>
    </source>
</evidence>
<keyword evidence="6" id="KW-0378">Hydrolase</keyword>
<dbReference type="EMBL" id="BMCT01000001">
    <property type="protein sequence ID" value="GGF48100.1"/>
    <property type="molecule type" value="Genomic_DNA"/>
</dbReference>
<dbReference type="EC" id="3.1.4.52" evidence="2"/>
<dbReference type="InterPro" id="IPR035919">
    <property type="entry name" value="EAL_sf"/>
</dbReference>
<accession>A0A917F345</accession>
<dbReference type="Pfam" id="PF00563">
    <property type="entry name" value="EAL"/>
    <property type="match status" value="1"/>
</dbReference>
<feature type="transmembrane region" description="Helical" evidence="10">
    <location>
        <begin position="254"/>
        <end position="274"/>
    </location>
</feature>
<gene>
    <name evidence="12" type="ORF">GCM10007301_04260</name>
</gene>
<evidence type="ECO:0000256" key="3">
    <source>
        <dbReference type="ARBA" id="ARBA00022475"/>
    </source>
</evidence>
<evidence type="ECO:0000256" key="8">
    <source>
        <dbReference type="ARBA" id="ARBA00023136"/>
    </source>
</evidence>
<dbReference type="CDD" id="cd01948">
    <property type="entry name" value="EAL"/>
    <property type="match status" value="1"/>
</dbReference>
<dbReference type="Gene3D" id="3.20.20.450">
    <property type="entry name" value="EAL domain"/>
    <property type="match status" value="1"/>
</dbReference>
<dbReference type="InterPro" id="IPR024744">
    <property type="entry name" value="CSS-motif_dom"/>
</dbReference>
<proteinExistence type="predicted"/>
<comment type="caution">
    <text evidence="12">The sequence shown here is derived from an EMBL/GenBank/DDBJ whole genome shotgun (WGS) entry which is preliminary data.</text>
</comment>
<comment type="catalytic activity">
    <reaction evidence="9">
        <text>3',3'-c-di-GMP + H2O = 5'-phosphoguanylyl(3'-&gt;5')guanosine + H(+)</text>
        <dbReference type="Rhea" id="RHEA:24902"/>
        <dbReference type="ChEBI" id="CHEBI:15377"/>
        <dbReference type="ChEBI" id="CHEBI:15378"/>
        <dbReference type="ChEBI" id="CHEBI:58754"/>
        <dbReference type="ChEBI" id="CHEBI:58805"/>
        <dbReference type="EC" id="3.1.4.52"/>
    </reaction>
</comment>
<keyword evidence="8 10" id="KW-0472">Membrane</keyword>
<evidence type="ECO:0000256" key="4">
    <source>
        <dbReference type="ARBA" id="ARBA00022636"/>
    </source>
</evidence>
<dbReference type="GO" id="GO:0071111">
    <property type="term" value="F:cyclic-guanylate-specific phosphodiesterase activity"/>
    <property type="evidence" value="ECO:0007669"/>
    <property type="project" value="UniProtKB-EC"/>
</dbReference>
<reference evidence="12" key="1">
    <citation type="journal article" date="2014" name="Int. J. Syst. Evol. Microbiol.">
        <title>Complete genome sequence of Corynebacterium casei LMG S-19264T (=DSM 44701T), isolated from a smear-ripened cheese.</title>
        <authorList>
            <consortium name="US DOE Joint Genome Institute (JGI-PGF)"/>
            <person name="Walter F."/>
            <person name="Albersmeier A."/>
            <person name="Kalinowski J."/>
            <person name="Ruckert C."/>
        </authorList>
    </citation>
    <scope>NUCLEOTIDE SEQUENCE</scope>
    <source>
        <strain evidence="12">CCM 7897</strain>
    </source>
</reference>
<dbReference type="PANTHER" id="PTHR33121">
    <property type="entry name" value="CYCLIC DI-GMP PHOSPHODIESTERASE PDEF"/>
    <property type="match status" value="1"/>
</dbReference>
<dbReference type="PANTHER" id="PTHR33121:SF79">
    <property type="entry name" value="CYCLIC DI-GMP PHOSPHODIESTERASE PDED-RELATED"/>
    <property type="match status" value="1"/>
</dbReference>
<dbReference type="Proteomes" id="UP000606044">
    <property type="component" value="Unassembled WGS sequence"/>
</dbReference>
<keyword evidence="5 10" id="KW-0812">Transmembrane</keyword>
<feature type="domain" description="EAL" evidence="11">
    <location>
        <begin position="278"/>
        <end position="530"/>
    </location>
</feature>
<sequence>MSSDASSGPHPPQVSELRRSRIIAGAVVLAFVGAVMPIAAVLYASWSFAIKAEQHRLATLAGRAISRADLSIAEARQILLTMEASQLPACSPAHIAHMRRLAFGSRTIEEVGYFHDGVLQCTSWGVFEAGTRRAPADYILPGGLGVTLRMRSAVYPDKEMMALGRGAYNVLIDPLRLVDIIIDPGVGLALATRDGPLVAQLNVPDTALVHEIMAHADNGLDDAHLFGMAQRGDWTAVALMPRSEMLQGLRQQQLTLLPIGAIGALCLIAGVIWLSRRRLSPLAELALAVRNREFVVHYQPVVELRSGACIGVEALVRWHRPDGSRVRPDLFVPLAEESGLILPITDQVIDCIVADLAPLLAADPALHVAINLCADDLRTGRVLAVIRTALEGTGIRMEQIWLEATERGFLHIEAARSTIARARKAGHIVAIDDFGTGYSSLQYLQSLPLDALKIDKSFVSTIDRDAATSTVTAHIIDMAKTLGLRIVAEGIEEKGQLDYLLAHDVDYGQGWLFARPMPGPEFATFHARNRARCGVPLLSFPNTTPVEATS</sequence>
<evidence type="ECO:0000256" key="6">
    <source>
        <dbReference type="ARBA" id="ARBA00022801"/>
    </source>
</evidence>
<evidence type="ECO:0000313" key="13">
    <source>
        <dbReference type="Proteomes" id="UP000606044"/>
    </source>
</evidence>
<feature type="transmembrane region" description="Helical" evidence="10">
    <location>
        <begin position="22"/>
        <end position="46"/>
    </location>
</feature>
<keyword evidence="7 10" id="KW-1133">Transmembrane helix</keyword>
<evidence type="ECO:0000259" key="11">
    <source>
        <dbReference type="PROSITE" id="PS50883"/>
    </source>
</evidence>
<reference evidence="12" key="2">
    <citation type="submission" date="2020-09" db="EMBL/GenBank/DDBJ databases">
        <authorList>
            <person name="Sun Q."/>
            <person name="Sedlacek I."/>
        </authorList>
    </citation>
    <scope>NUCLEOTIDE SEQUENCE</scope>
    <source>
        <strain evidence="12">CCM 7897</strain>
    </source>
</reference>
<evidence type="ECO:0000313" key="12">
    <source>
        <dbReference type="EMBL" id="GGF48100.1"/>
    </source>
</evidence>
<evidence type="ECO:0000256" key="10">
    <source>
        <dbReference type="SAM" id="Phobius"/>
    </source>
</evidence>
<evidence type="ECO:0000256" key="9">
    <source>
        <dbReference type="ARBA" id="ARBA00034290"/>
    </source>
</evidence>
<dbReference type="GO" id="GO:0005886">
    <property type="term" value="C:plasma membrane"/>
    <property type="evidence" value="ECO:0007669"/>
    <property type="project" value="UniProtKB-SubCell"/>
</dbReference>
<evidence type="ECO:0000256" key="2">
    <source>
        <dbReference type="ARBA" id="ARBA00012282"/>
    </source>
</evidence>
<organism evidence="12 13">
    <name type="scientific">Azorhizobium oxalatiphilum</name>
    <dbReference type="NCBI Taxonomy" id="980631"/>
    <lineage>
        <taxon>Bacteria</taxon>
        <taxon>Pseudomonadati</taxon>
        <taxon>Pseudomonadota</taxon>
        <taxon>Alphaproteobacteria</taxon>
        <taxon>Hyphomicrobiales</taxon>
        <taxon>Xanthobacteraceae</taxon>
        <taxon>Azorhizobium</taxon>
    </lineage>
</organism>
<name>A0A917F345_9HYPH</name>
<comment type="subcellular location">
    <subcellularLocation>
        <location evidence="1">Cell membrane</location>
        <topology evidence="1">Multi-pass membrane protein</topology>
    </subcellularLocation>
</comment>
<evidence type="ECO:0000256" key="7">
    <source>
        <dbReference type="ARBA" id="ARBA00022989"/>
    </source>
</evidence>
<protein>
    <recommendedName>
        <fullName evidence="2">cyclic-guanylate-specific phosphodiesterase</fullName>
        <ecNumber evidence="2">3.1.4.52</ecNumber>
    </recommendedName>
</protein>
<dbReference type="Pfam" id="PF12792">
    <property type="entry name" value="CSS-motif"/>
    <property type="match status" value="1"/>
</dbReference>
<dbReference type="SMART" id="SM00052">
    <property type="entry name" value="EAL"/>
    <property type="match status" value="1"/>
</dbReference>
<dbReference type="SUPFAM" id="SSF141868">
    <property type="entry name" value="EAL domain-like"/>
    <property type="match status" value="1"/>
</dbReference>
<keyword evidence="4" id="KW-0973">c-di-GMP</keyword>
<dbReference type="InterPro" id="IPR001633">
    <property type="entry name" value="EAL_dom"/>
</dbReference>
<dbReference type="AlphaFoldDB" id="A0A917F345"/>
<keyword evidence="13" id="KW-1185">Reference proteome</keyword>
<dbReference type="InterPro" id="IPR050706">
    <property type="entry name" value="Cyclic-di-GMP_PDE-like"/>
</dbReference>
<dbReference type="PROSITE" id="PS50883">
    <property type="entry name" value="EAL"/>
    <property type="match status" value="1"/>
</dbReference>